<gene>
    <name evidence="3" type="ORF">OKIOD_LOCUS15512</name>
</gene>
<name>A0ABN7T4N4_OIKDI</name>
<evidence type="ECO:0000313" key="4">
    <source>
        <dbReference type="Proteomes" id="UP001158576"/>
    </source>
</evidence>
<proteinExistence type="predicted"/>
<organism evidence="3 4">
    <name type="scientific">Oikopleura dioica</name>
    <name type="common">Tunicate</name>
    <dbReference type="NCBI Taxonomy" id="34765"/>
    <lineage>
        <taxon>Eukaryota</taxon>
        <taxon>Metazoa</taxon>
        <taxon>Chordata</taxon>
        <taxon>Tunicata</taxon>
        <taxon>Appendicularia</taxon>
        <taxon>Copelata</taxon>
        <taxon>Oikopleuridae</taxon>
        <taxon>Oikopleura</taxon>
    </lineage>
</organism>
<feature type="region of interest" description="Disordered" evidence="2">
    <location>
        <begin position="1"/>
        <end position="20"/>
    </location>
</feature>
<evidence type="ECO:0000256" key="1">
    <source>
        <dbReference type="SAM" id="Coils"/>
    </source>
</evidence>
<dbReference type="EMBL" id="OU015567">
    <property type="protein sequence ID" value="CAG5112542.1"/>
    <property type="molecule type" value="Genomic_DNA"/>
</dbReference>
<evidence type="ECO:0000256" key="2">
    <source>
        <dbReference type="SAM" id="MobiDB-lite"/>
    </source>
</evidence>
<accession>A0ABN7T4N4</accession>
<feature type="coiled-coil region" evidence="1">
    <location>
        <begin position="43"/>
        <end position="70"/>
    </location>
</feature>
<dbReference type="Proteomes" id="UP001158576">
    <property type="component" value="Chromosome 2"/>
</dbReference>
<reference evidence="3 4" key="1">
    <citation type="submission" date="2021-04" db="EMBL/GenBank/DDBJ databases">
        <authorList>
            <person name="Bliznina A."/>
        </authorList>
    </citation>
    <scope>NUCLEOTIDE SEQUENCE [LARGE SCALE GENOMIC DNA]</scope>
</reference>
<protein>
    <submittedName>
        <fullName evidence="3">Oidioi.mRNA.OKI2018_I69.chr2.g6747.t1.cds</fullName>
    </submittedName>
</protein>
<evidence type="ECO:0000313" key="3">
    <source>
        <dbReference type="EMBL" id="CAG5112542.1"/>
    </source>
</evidence>
<keyword evidence="4" id="KW-1185">Reference proteome</keyword>
<keyword evidence="1" id="KW-0175">Coiled coil</keyword>
<sequence length="90" mass="10426">MEQSTQTEAEKEIPTFGKIDGNFREGSIRNITDKSLVTSLRLIEQQMGEERRLEQNLKSKTERIKFCEDAQRENEIAWANNNSLKLPANQ</sequence>